<accession>A0A0R3X319</accession>
<gene>
    <name evidence="1" type="ORF">TTAC_LOCUS7702</name>
</gene>
<organism evidence="3">
    <name type="scientific">Hydatigena taeniaeformis</name>
    <name type="common">Feline tapeworm</name>
    <name type="synonym">Taenia taeniaeformis</name>
    <dbReference type="NCBI Taxonomy" id="6205"/>
    <lineage>
        <taxon>Eukaryota</taxon>
        <taxon>Metazoa</taxon>
        <taxon>Spiralia</taxon>
        <taxon>Lophotrochozoa</taxon>
        <taxon>Platyhelminthes</taxon>
        <taxon>Cestoda</taxon>
        <taxon>Eucestoda</taxon>
        <taxon>Cyclophyllidea</taxon>
        <taxon>Taeniidae</taxon>
        <taxon>Hydatigera</taxon>
    </lineage>
</organism>
<evidence type="ECO:0000313" key="3">
    <source>
        <dbReference type="WBParaSite" id="TTAC_0000771701-mRNA-1"/>
    </source>
</evidence>
<dbReference type="OrthoDB" id="448954at2759"/>
<dbReference type="AlphaFoldDB" id="A0A0R3X319"/>
<reference evidence="3" key="1">
    <citation type="submission" date="2017-02" db="UniProtKB">
        <authorList>
            <consortium name="WormBaseParasite"/>
        </authorList>
    </citation>
    <scope>IDENTIFICATION</scope>
</reference>
<protein>
    <submittedName>
        <fullName evidence="3">Exocyst complex component Sec8</fullName>
    </submittedName>
</protein>
<dbReference type="Proteomes" id="UP000274429">
    <property type="component" value="Unassembled WGS sequence"/>
</dbReference>
<evidence type="ECO:0000313" key="2">
    <source>
        <dbReference type="Proteomes" id="UP000274429"/>
    </source>
</evidence>
<dbReference type="WBParaSite" id="TTAC_0000771701-mRNA-1">
    <property type="protein sequence ID" value="TTAC_0000771701-mRNA-1"/>
    <property type="gene ID" value="TTAC_0000771701"/>
</dbReference>
<proteinExistence type="predicted"/>
<sequence>MTNCLSWKRLEMRHLHAARKLRRQCVTFLKMLENNFDSINNTFIDVSFLQPASIAVNSDELNSGLATSNVYLILDSLVRLFKNMLDSKISHELDSQNFGVKGGMHWSFFSDAISANKLRVYNQTLEIACLLLDRMRSSFENSFGAGQRPKTVSMLNGFLNLLHGLVQLTSVRGLVEVRLAIQHHHPRRLYRPFSGSPEFYAFYQSSQVAVERAMLNILNSTIFLSKNAIKIIHLEMYVSALISSDYSKKVPIKLSFDEISLLGETPHDIDVAESAKTVSLFQEAINSPKLQSVLRLLPANKRQAVILKAAIRALDDDTLALIISVSLHER</sequence>
<reference evidence="1 2" key="2">
    <citation type="submission" date="2018-11" db="EMBL/GenBank/DDBJ databases">
        <authorList>
            <consortium name="Pathogen Informatics"/>
        </authorList>
    </citation>
    <scope>NUCLEOTIDE SEQUENCE [LARGE SCALE GENOMIC DNA]</scope>
</reference>
<dbReference type="EMBL" id="UYWX01020396">
    <property type="protein sequence ID" value="VDM32134.1"/>
    <property type="molecule type" value="Genomic_DNA"/>
</dbReference>
<dbReference type="STRING" id="6205.A0A0R3X319"/>
<evidence type="ECO:0000313" key="1">
    <source>
        <dbReference type="EMBL" id="VDM32134.1"/>
    </source>
</evidence>
<name>A0A0R3X319_HYDTA</name>
<keyword evidence="2" id="KW-1185">Reference proteome</keyword>